<protein>
    <submittedName>
        <fullName evidence="2">Rod shape-determining protein MreD</fullName>
    </submittedName>
</protein>
<gene>
    <name evidence="2" type="ORF">GGQ93_000924</name>
</gene>
<feature type="transmembrane region" description="Helical" evidence="1">
    <location>
        <begin position="84"/>
        <end position="103"/>
    </location>
</feature>
<organism evidence="2 3">
    <name type="scientific">Brevundimonas aurantiaca</name>
    <dbReference type="NCBI Taxonomy" id="74316"/>
    <lineage>
        <taxon>Bacteria</taxon>
        <taxon>Pseudomonadati</taxon>
        <taxon>Pseudomonadota</taxon>
        <taxon>Alphaproteobacteria</taxon>
        <taxon>Caulobacterales</taxon>
        <taxon>Caulobacteraceae</taxon>
        <taxon>Brevundimonas</taxon>
    </lineage>
</organism>
<dbReference type="AlphaFoldDB" id="A0A7W9C575"/>
<name>A0A7W9C575_9CAUL</name>
<keyword evidence="1" id="KW-0812">Transmembrane</keyword>
<keyword evidence="1" id="KW-0472">Membrane</keyword>
<dbReference type="RefSeq" id="WP_054765852.1">
    <property type="nucleotide sequence ID" value="NZ_CAJFZS010000001.1"/>
</dbReference>
<evidence type="ECO:0000256" key="1">
    <source>
        <dbReference type="SAM" id="Phobius"/>
    </source>
</evidence>
<dbReference type="Proteomes" id="UP000527324">
    <property type="component" value="Unassembled WGS sequence"/>
</dbReference>
<sequence length="172" mass="18875">MRRPVAVRVVGPLQWILYPALVAVAATIVLATPAQLFGLTLPEPVVPMVLAFAWPLIRPSMTAPAVLFALGLFLDLFWNGPLGMWALCLMGVYGVLLLSRNLLAGHEGLIRFAWYVACTLGAFLFAYVIVTVRAGNPPAILSLIGQIVPTLLLYPVADWMLERFDDGDIRFR</sequence>
<evidence type="ECO:0000313" key="2">
    <source>
        <dbReference type="EMBL" id="MBB5739222.1"/>
    </source>
</evidence>
<keyword evidence="1" id="KW-1133">Transmembrane helix</keyword>
<dbReference type="EMBL" id="JACHOQ010000002">
    <property type="protein sequence ID" value="MBB5739222.1"/>
    <property type="molecule type" value="Genomic_DNA"/>
</dbReference>
<accession>A0A7W9C575</accession>
<comment type="caution">
    <text evidence="2">The sequence shown here is derived from an EMBL/GenBank/DDBJ whole genome shotgun (WGS) entry which is preliminary data.</text>
</comment>
<keyword evidence="3" id="KW-1185">Reference proteome</keyword>
<feature type="transmembrane region" description="Helical" evidence="1">
    <location>
        <begin position="12"/>
        <end position="30"/>
    </location>
</feature>
<feature type="transmembrane region" description="Helical" evidence="1">
    <location>
        <begin position="112"/>
        <end position="134"/>
    </location>
</feature>
<reference evidence="2 3" key="1">
    <citation type="submission" date="2020-08" db="EMBL/GenBank/DDBJ databases">
        <title>Genomic Encyclopedia of Type Strains, Phase IV (KMG-IV): sequencing the most valuable type-strain genomes for metagenomic binning, comparative biology and taxonomic classification.</title>
        <authorList>
            <person name="Goeker M."/>
        </authorList>
    </citation>
    <scope>NUCLEOTIDE SEQUENCE [LARGE SCALE GENOMIC DNA]</scope>
    <source>
        <strain evidence="2 3">DSM 4731</strain>
    </source>
</reference>
<evidence type="ECO:0000313" key="3">
    <source>
        <dbReference type="Proteomes" id="UP000527324"/>
    </source>
</evidence>
<feature type="transmembrane region" description="Helical" evidence="1">
    <location>
        <begin position="140"/>
        <end position="161"/>
    </location>
</feature>
<dbReference type="GeneID" id="88838848"/>
<proteinExistence type="predicted"/>
<feature type="transmembrane region" description="Helical" evidence="1">
    <location>
        <begin position="61"/>
        <end position="78"/>
    </location>
</feature>